<accession>A0ABV7VTA0</accession>
<evidence type="ECO:0000256" key="5">
    <source>
        <dbReference type="ARBA" id="ARBA00023002"/>
    </source>
</evidence>
<dbReference type="InterPro" id="IPR036291">
    <property type="entry name" value="NAD(P)-bd_dom_sf"/>
</dbReference>
<comment type="function">
    <text evidence="8">Involved in the biosynthesis of the chorismate, which leads to the biosynthesis of aromatic amino acids. Catalyzes the reversible NADPH linked reduction of 3-dehydroshikimate (DHSA) to yield shikimate (SA).</text>
</comment>
<dbReference type="NCBIfam" id="NF001310">
    <property type="entry name" value="PRK00258.1-2"/>
    <property type="match status" value="1"/>
</dbReference>
<evidence type="ECO:0000313" key="12">
    <source>
        <dbReference type="EMBL" id="MFC3679318.1"/>
    </source>
</evidence>
<dbReference type="InterPro" id="IPR046346">
    <property type="entry name" value="Aminoacid_DH-like_N_sf"/>
</dbReference>
<dbReference type="Pfam" id="PF01488">
    <property type="entry name" value="Shikimate_DH"/>
    <property type="match status" value="1"/>
</dbReference>
<comment type="pathway">
    <text evidence="1 8">Metabolic intermediate biosynthesis; chorismate biosynthesis; chorismate from D-erythrose 4-phosphate and phosphoenolpyruvate: step 4/7.</text>
</comment>
<comment type="subunit">
    <text evidence="8">Homodimer.</text>
</comment>
<evidence type="ECO:0000259" key="10">
    <source>
        <dbReference type="Pfam" id="PF08501"/>
    </source>
</evidence>
<evidence type="ECO:0000259" key="11">
    <source>
        <dbReference type="Pfam" id="PF18317"/>
    </source>
</evidence>
<feature type="binding site" evidence="8">
    <location>
        <begin position="15"/>
        <end position="17"/>
    </location>
    <ligand>
        <name>shikimate</name>
        <dbReference type="ChEBI" id="CHEBI:36208"/>
    </ligand>
</feature>
<feature type="binding site" evidence="8">
    <location>
        <position position="246"/>
    </location>
    <ligand>
        <name>shikimate</name>
        <dbReference type="ChEBI" id="CHEBI:36208"/>
    </ligand>
</feature>
<dbReference type="Gene3D" id="3.40.50.10860">
    <property type="entry name" value="Leucine Dehydrogenase, chain A, domain 1"/>
    <property type="match status" value="1"/>
</dbReference>
<dbReference type="Pfam" id="PF18317">
    <property type="entry name" value="SDH_C"/>
    <property type="match status" value="1"/>
</dbReference>
<comment type="catalytic activity">
    <reaction evidence="7 8">
        <text>shikimate + NADP(+) = 3-dehydroshikimate + NADPH + H(+)</text>
        <dbReference type="Rhea" id="RHEA:17737"/>
        <dbReference type="ChEBI" id="CHEBI:15378"/>
        <dbReference type="ChEBI" id="CHEBI:16630"/>
        <dbReference type="ChEBI" id="CHEBI:36208"/>
        <dbReference type="ChEBI" id="CHEBI:57783"/>
        <dbReference type="ChEBI" id="CHEBI:58349"/>
        <dbReference type="EC" id="1.1.1.25"/>
    </reaction>
</comment>
<comment type="caution">
    <text evidence="8">Lacks conserved residue(s) required for the propagation of feature annotation.</text>
</comment>
<evidence type="ECO:0000256" key="6">
    <source>
        <dbReference type="ARBA" id="ARBA00023141"/>
    </source>
</evidence>
<feature type="binding site" evidence="8">
    <location>
        <begin position="152"/>
        <end position="157"/>
    </location>
    <ligand>
        <name>NADP(+)</name>
        <dbReference type="ChEBI" id="CHEBI:58349"/>
    </ligand>
</feature>
<proteinExistence type="inferred from homology"/>
<evidence type="ECO:0000256" key="7">
    <source>
        <dbReference type="ARBA" id="ARBA00049442"/>
    </source>
</evidence>
<protein>
    <recommendedName>
        <fullName evidence="2 8">Shikimate dehydrogenase (NADP(+))</fullName>
        <shortName evidence="8">SDH</shortName>
        <ecNumber evidence="2 8">1.1.1.25</ecNumber>
    </recommendedName>
</protein>
<evidence type="ECO:0000256" key="2">
    <source>
        <dbReference type="ARBA" id="ARBA00012962"/>
    </source>
</evidence>
<feature type="domain" description="SDH C-terminal" evidence="11">
    <location>
        <begin position="239"/>
        <end position="269"/>
    </location>
</feature>
<dbReference type="EC" id="1.1.1.25" evidence="2 8"/>
<dbReference type="CDD" id="cd01065">
    <property type="entry name" value="NAD_bind_Shikimate_DH"/>
    <property type="match status" value="1"/>
</dbReference>
<feature type="active site" description="Proton acceptor" evidence="8">
    <location>
        <position position="66"/>
    </location>
</feature>
<feature type="domain" description="Shikimate dehydrogenase substrate binding N-terminal" evidence="10">
    <location>
        <begin position="7"/>
        <end position="89"/>
    </location>
</feature>
<dbReference type="Pfam" id="PF08501">
    <property type="entry name" value="Shikimate_dh_N"/>
    <property type="match status" value="1"/>
</dbReference>
<keyword evidence="6 8" id="KW-0057">Aromatic amino acid biosynthesis</keyword>
<feature type="binding site" evidence="8">
    <location>
        <position position="62"/>
    </location>
    <ligand>
        <name>shikimate</name>
        <dbReference type="ChEBI" id="CHEBI:36208"/>
    </ligand>
</feature>
<dbReference type="EMBL" id="JBHRYB010000003">
    <property type="protein sequence ID" value="MFC3679318.1"/>
    <property type="molecule type" value="Genomic_DNA"/>
</dbReference>
<evidence type="ECO:0000256" key="1">
    <source>
        <dbReference type="ARBA" id="ARBA00004871"/>
    </source>
</evidence>
<dbReference type="SUPFAM" id="SSF53223">
    <property type="entry name" value="Aminoacid dehydrogenase-like, N-terminal domain"/>
    <property type="match status" value="1"/>
</dbReference>
<evidence type="ECO:0000256" key="8">
    <source>
        <dbReference type="HAMAP-Rule" id="MF_00222"/>
    </source>
</evidence>
<keyword evidence="5 8" id="KW-0560">Oxidoreductase</keyword>
<keyword evidence="4 8" id="KW-0521">NADP</keyword>
<keyword evidence="3 8" id="KW-0028">Amino-acid biosynthesis</keyword>
<dbReference type="SUPFAM" id="SSF51735">
    <property type="entry name" value="NAD(P)-binding Rossmann-fold domains"/>
    <property type="match status" value="1"/>
</dbReference>
<organism evidence="12 13">
    <name type="scientific">Bacterioplanoides pacificum</name>
    <dbReference type="NCBI Taxonomy" id="1171596"/>
    <lineage>
        <taxon>Bacteria</taxon>
        <taxon>Pseudomonadati</taxon>
        <taxon>Pseudomonadota</taxon>
        <taxon>Gammaproteobacteria</taxon>
        <taxon>Oceanospirillales</taxon>
        <taxon>Oceanospirillaceae</taxon>
        <taxon>Bacterioplanoides</taxon>
    </lineage>
</organism>
<evidence type="ECO:0000256" key="4">
    <source>
        <dbReference type="ARBA" id="ARBA00022857"/>
    </source>
</evidence>
<dbReference type="NCBIfam" id="TIGR00507">
    <property type="entry name" value="aroE"/>
    <property type="match status" value="1"/>
</dbReference>
<feature type="binding site" evidence="8">
    <location>
        <position position="103"/>
    </location>
    <ligand>
        <name>shikimate</name>
        <dbReference type="ChEBI" id="CHEBI:36208"/>
    </ligand>
</feature>
<name>A0ABV7VTA0_9GAMM</name>
<reference evidence="13" key="1">
    <citation type="journal article" date="2019" name="Int. J. Syst. Evol. Microbiol.">
        <title>The Global Catalogue of Microorganisms (GCM) 10K type strain sequencing project: providing services to taxonomists for standard genome sequencing and annotation.</title>
        <authorList>
            <consortium name="The Broad Institute Genomics Platform"/>
            <consortium name="The Broad Institute Genome Sequencing Center for Infectious Disease"/>
            <person name="Wu L."/>
            <person name="Ma J."/>
        </authorList>
    </citation>
    <scope>NUCLEOTIDE SEQUENCE [LARGE SCALE GENOMIC DNA]</scope>
    <source>
        <strain evidence="13">KCTC 42424</strain>
    </source>
</reference>
<keyword evidence="13" id="KW-1185">Reference proteome</keyword>
<dbReference type="PANTHER" id="PTHR21089:SF1">
    <property type="entry name" value="BIFUNCTIONAL 3-DEHYDROQUINATE DEHYDRATASE_SHIKIMATE DEHYDROGENASE, CHLOROPLASTIC"/>
    <property type="match status" value="1"/>
</dbReference>
<evidence type="ECO:0000313" key="13">
    <source>
        <dbReference type="Proteomes" id="UP001595722"/>
    </source>
</evidence>
<dbReference type="RefSeq" id="WP_376864974.1">
    <property type="nucleotide sequence ID" value="NZ_JBHRYB010000003.1"/>
</dbReference>
<comment type="similarity">
    <text evidence="8">Belongs to the shikimate dehydrogenase family.</text>
</comment>
<dbReference type="InterPro" id="IPR022893">
    <property type="entry name" value="Shikimate_DH_fam"/>
</dbReference>
<dbReference type="Gene3D" id="3.40.50.720">
    <property type="entry name" value="NAD(P)-binding Rossmann-like Domain"/>
    <property type="match status" value="1"/>
</dbReference>
<feature type="binding site" evidence="8">
    <location>
        <position position="215"/>
    </location>
    <ligand>
        <name>NADP(+)</name>
        <dbReference type="ChEBI" id="CHEBI:58349"/>
    </ligand>
</feature>
<dbReference type="PANTHER" id="PTHR21089">
    <property type="entry name" value="SHIKIMATE DEHYDROGENASE"/>
    <property type="match status" value="1"/>
</dbReference>
<dbReference type="GO" id="GO:0004764">
    <property type="term" value="F:shikimate 3-dehydrogenase (NADP+) activity"/>
    <property type="evidence" value="ECO:0007669"/>
    <property type="project" value="UniProtKB-EC"/>
</dbReference>
<dbReference type="HAMAP" id="MF_00222">
    <property type="entry name" value="Shikimate_DH_AroE"/>
    <property type="match status" value="1"/>
</dbReference>
<dbReference type="InterPro" id="IPR006151">
    <property type="entry name" value="Shikm_DH/Glu-tRNA_Rdtase"/>
</dbReference>
<dbReference type="InterPro" id="IPR013708">
    <property type="entry name" value="Shikimate_DH-bd_N"/>
</dbReference>
<dbReference type="Proteomes" id="UP001595722">
    <property type="component" value="Unassembled WGS sequence"/>
</dbReference>
<feature type="binding site" evidence="8">
    <location>
        <position position="217"/>
    </location>
    <ligand>
        <name>shikimate</name>
        <dbReference type="ChEBI" id="CHEBI:36208"/>
    </ligand>
</feature>
<dbReference type="InterPro" id="IPR041121">
    <property type="entry name" value="SDH_C"/>
</dbReference>
<feature type="binding site" evidence="8">
    <location>
        <position position="239"/>
    </location>
    <ligand>
        <name>NADP(+)</name>
        <dbReference type="ChEBI" id="CHEBI:58349"/>
    </ligand>
</feature>
<gene>
    <name evidence="8 12" type="primary">aroE</name>
    <name evidence="12" type="ORF">ACFOMG_04230</name>
</gene>
<feature type="domain" description="Quinate/shikimate 5-dehydrogenase/glutamyl-tRNA reductase" evidence="9">
    <location>
        <begin position="117"/>
        <end position="193"/>
    </location>
</feature>
<feature type="binding site" evidence="8">
    <location>
        <begin position="128"/>
        <end position="132"/>
    </location>
    <ligand>
        <name>NADP(+)</name>
        <dbReference type="ChEBI" id="CHEBI:58349"/>
    </ligand>
</feature>
<feature type="binding site" evidence="8">
    <location>
        <position position="87"/>
    </location>
    <ligand>
        <name>shikimate</name>
        <dbReference type="ChEBI" id="CHEBI:36208"/>
    </ligand>
</feature>
<comment type="caution">
    <text evidence="12">The sequence shown here is derived from an EMBL/GenBank/DDBJ whole genome shotgun (WGS) entry which is preliminary data.</text>
</comment>
<evidence type="ECO:0000259" key="9">
    <source>
        <dbReference type="Pfam" id="PF01488"/>
    </source>
</evidence>
<dbReference type="InterPro" id="IPR011342">
    <property type="entry name" value="Shikimate_DH"/>
</dbReference>
<sequence>MTDLYAVMGNPIGHSKSPQIHTAFAKITDQEMLYSAILVPLDGFDTAVDDFFRRGGKGLNITVPFKENAWRYADQFSARAQRAQAVNTLMKLQDGSILADNTDGVGMVRDIVVNQKVAIEGKRVLILGAGGAVRGVLQPLLEQKPANVTLANRTVSKAEALARDFADLGEIAACGFADVCGEFDLIINGTSASLAGELPPIPASCVTAETVSYDMMYSNETTVFNQWALDQGALKTIDGLGMLVEQAAEAFLLWRDVRPDTEGVMNAIREDCRR</sequence>
<evidence type="ECO:0000256" key="3">
    <source>
        <dbReference type="ARBA" id="ARBA00022605"/>
    </source>
</evidence>